<gene>
    <name evidence="4" type="ORF">CO057_00165</name>
</gene>
<dbReference type="Gene3D" id="2.70.70.10">
    <property type="entry name" value="Glucose Permease (Domain IIA)"/>
    <property type="match status" value="1"/>
</dbReference>
<accession>A0A2M8EQI7</accession>
<feature type="region of interest" description="Disordered" evidence="1">
    <location>
        <begin position="417"/>
        <end position="447"/>
    </location>
</feature>
<dbReference type="PANTHER" id="PTHR21666:SF270">
    <property type="entry name" value="MUREIN HYDROLASE ACTIVATOR ENVC"/>
    <property type="match status" value="1"/>
</dbReference>
<dbReference type="Pfam" id="PF01551">
    <property type="entry name" value="Peptidase_M23"/>
    <property type="match status" value="1"/>
</dbReference>
<dbReference type="Proteomes" id="UP000230251">
    <property type="component" value="Unassembled WGS sequence"/>
</dbReference>
<dbReference type="SUPFAM" id="SSF51261">
    <property type="entry name" value="Duplicated hybrid motif"/>
    <property type="match status" value="1"/>
</dbReference>
<evidence type="ECO:0000313" key="4">
    <source>
        <dbReference type="EMBL" id="PJC24951.1"/>
    </source>
</evidence>
<feature type="compositionally biased region" description="Acidic residues" evidence="1">
    <location>
        <begin position="427"/>
        <end position="447"/>
    </location>
</feature>
<dbReference type="EMBL" id="PFSI01000004">
    <property type="protein sequence ID" value="PJC24951.1"/>
    <property type="molecule type" value="Genomic_DNA"/>
</dbReference>
<dbReference type="GO" id="GO:0004222">
    <property type="term" value="F:metalloendopeptidase activity"/>
    <property type="evidence" value="ECO:0007669"/>
    <property type="project" value="TreeGrafter"/>
</dbReference>
<feature type="chain" id="PRO_5014805549" description="M23ase beta-sheet core domain-containing protein" evidence="2">
    <location>
        <begin position="20"/>
        <end position="572"/>
    </location>
</feature>
<name>A0A2M8EQI7_9BACT</name>
<dbReference type="PANTHER" id="PTHR21666">
    <property type="entry name" value="PEPTIDASE-RELATED"/>
    <property type="match status" value="1"/>
</dbReference>
<proteinExistence type="predicted"/>
<evidence type="ECO:0000259" key="3">
    <source>
        <dbReference type="Pfam" id="PF01551"/>
    </source>
</evidence>
<feature type="signal peptide" evidence="2">
    <location>
        <begin position="1"/>
        <end position="19"/>
    </location>
</feature>
<evidence type="ECO:0000313" key="5">
    <source>
        <dbReference type="Proteomes" id="UP000230251"/>
    </source>
</evidence>
<protein>
    <recommendedName>
        <fullName evidence="3">M23ase beta-sheet core domain-containing protein</fullName>
    </recommendedName>
</protein>
<reference evidence="5" key="1">
    <citation type="submission" date="2017-09" db="EMBL/GenBank/DDBJ databases">
        <title>Depth-based differentiation of microbial function through sediment-hosted aquifers and enrichment of novel symbionts in the deep terrestrial subsurface.</title>
        <authorList>
            <person name="Probst A.J."/>
            <person name="Ladd B."/>
            <person name="Jarett J.K."/>
            <person name="Geller-Mcgrath D.E."/>
            <person name="Sieber C.M.K."/>
            <person name="Emerson J.B."/>
            <person name="Anantharaman K."/>
            <person name="Thomas B.C."/>
            <person name="Malmstrom R."/>
            <person name="Stieglmeier M."/>
            <person name="Klingl A."/>
            <person name="Woyke T."/>
            <person name="Ryan C.M."/>
            <person name="Banfield J.F."/>
        </authorList>
    </citation>
    <scope>NUCLEOTIDE SEQUENCE [LARGE SCALE GENOMIC DNA]</scope>
</reference>
<dbReference type="AlphaFoldDB" id="A0A2M8EQI7"/>
<comment type="caution">
    <text evidence="4">The sequence shown here is derived from an EMBL/GenBank/DDBJ whole genome shotgun (WGS) entry which is preliminary data.</text>
</comment>
<dbReference type="InterPro" id="IPR011055">
    <property type="entry name" value="Dup_hybrid_motif"/>
</dbReference>
<evidence type="ECO:0000256" key="2">
    <source>
        <dbReference type="SAM" id="SignalP"/>
    </source>
</evidence>
<sequence>MFALFLFLMALLACSPRSAPDSFPAVGVGGGQDAVTFDLPFADGYTAQCVQGAGGSYSHSYSSTRYDIDLDTPNDSDDPVFAPYSGTAYVHTESPGYGFGIHINIDLGDGTYVILGHLNNVLIEDGEEVVTGQLIGVEGTTGYSTGDHVHIGRHQGSAQDNGSKGKSIEGMVVSAYDLTTGDSVSMLSSDMTCDLSGGHVYQSQLQTPKWHPNGTLLKSYDGSEVYLVEEGALRRFASESVFWSYNYSFENLAVVGQSEIDCYESGSSISTSSQVSAVYDGGYYWLLVGKAGSSGSYAVRLSSVEPESVLESWGVMVSDIGDLPDGDTSAYVCHDSYAQFRDGSLITEQSTSDVYVISDGVAMPIADWSAYLLMDFSERDIITVKDGTLAGVQERVGNCSADLLCITSDDIVSCGGPSDVGDWGGGGEEDTEEDDPVETESTPDDLDEGLDWIHVNESSLGLVVSDLFDSSVDGDDVAVTGYGFPLDWGYSTSYLVDYDQATDIAWYDLDDGSYRMTMRTQSQWADLDSVCMDSSSRSSLCHENGNDTYSLCFAVHYGELWTLSAQECRQME</sequence>
<dbReference type="InterPro" id="IPR016047">
    <property type="entry name" value="M23ase_b-sheet_dom"/>
</dbReference>
<feature type="domain" description="M23ase beta-sheet core" evidence="3">
    <location>
        <begin position="70"/>
        <end position="156"/>
    </location>
</feature>
<evidence type="ECO:0000256" key="1">
    <source>
        <dbReference type="SAM" id="MobiDB-lite"/>
    </source>
</evidence>
<keyword evidence="2" id="KW-0732">Signal</keyword>
<organism evidence="4 5">
    <name type="scientific">Candidatus Uhrbacteria bacterium CG_4_9_14_0_2_um_filter_41_50</name>
    <dbReference type="NCBI Taxonomy" id="1975031"/>
    <lineage>
        <taxon>Bacteria</taxon>
        <taxon>Candidatus Uhriibacteriota</taxon>
    </lineage>
</organism>
<dbReference type="CDD" id="cd12797">
    <property type="entry name" value="M23_peptidase"/>
    <property type="match status" value="1"/>
</dbReference>
<dbReference type="InterPro" id="IPR050570">
    <property type="entry name" value="Cell_wall_metabolism_enzyme"/>
</dbReference>